<protein>
    <submittedName>
        <fullName evidence="2">Mobile element protein</fullName>
    </submittedName>
</protein>
<sequence>MRSKTVKVKYHLPSKGAVAHVVIDAIGLKVYGEVEWKTRKYGKDKRHLWCKLHLTVDMFTHEVIATEVSLVSVGDNEILPTLLNPLRRKDTASQC</sequence>
<dbReference type="InterPro" id="IPR053172">
    <property type="entry name" value="Tn903_transposase"/>
</dbReference>
<comment type="caution">
    <text evidence="2">The sequence shown here is derived from an EMBL/GenBank/DDBJ whole genome shotgun (WGS) entry which is preliminary data.</text>
</comment>
<dbReference type="GO" id="GO:0003677">
    <property type="term" value="F:DNA binding"/>
    <property type="evidence" value="ECO:0007669"/>
    <property type="project" value="InterPro"/>
</dbReference>
<evidence type="ECO:0000313" key="2">
    <source>
        <dbReference type="EMBL" id="PCS23695.1"/>
    </source>
</evidence>
<dbReference type="Pfam" id="PF01609">
    <property type="entry name" value="DDE_Tnp_1"/>
    <property type="match status" value="1"/>
</dbReference>
<dbReference type="GO" id="GO:0004803">
    <property type="term" value="F:transposase activity"/>
    <property type="evidence" value="ECO:0007669"/>
    <property type="project" value="InterPro"/>
</dbReference>
<reference evidence="3" key="1">
    <citation type="submission" date="2017-04" db="EMBL/GenBank/DDBJ databases">
        <title>Genome evolution of the luminous symbionts of deep sea anglerfish.</title>
        <authorList>
            <person name="Hendry T.A."/>
        </authorList>
    </citation>
    <scope>NUCLEOTIDE SEQUENCE [LARGE SCALE GENOMIC DNA]</scope>
</reference>
<name>A0A2A5T690_9GAMM</name>
<accession>A0A2A5T690</accession>
<organism evidence="2 3">
    <name type="scientific">Candidatus Enterovibrio escicola</name>
    <dbReference type="NCBI Taxonomy" id="1927127"/>
    <lineage>
        <taxon>Bacteria</taxon>
        <taxon>Pseudomonadati</taxon>
        <taxon>Pseudomonadota</taxon>
        <taxon>Gammaproteobacteria</taxon>
        <taxon>Vibrionales</taxon>
        <taxon>Vibrionaceae</taxon>
        <taxon>Enterovibrio</taxon>
    </lineage>
</organism>
<dbReference type="PANTHER" id="PTHR34631">
    <property type="match status" value="1"/>
</dbReference>
<dbReference type="InterPro" id="IPR002559">
    <property type="entry name" value="Transposase_11"/>
</dbReference>
<feature type="domain" description="Transposase IS4-like" evidence="1">
    <location>
        <begin position="20"/>
        <end position="88"/>
    </location>
</feature>
<dbReference type="GO" id="GO:0006313">
    <property type="term" value="P:DNA transposition"/>
    <property type="evidence" value="ECO:0007669"/>
    <property type="project" value="InterPro"/>
</dbReference>
<gene>
    <name evidence="2" type="ORF">BTN49_0664</name>
</gene>
<dbReference type="PANTHER" id="PTHR34631:SF3">
    <property type="entry name" value="ISSOD12 TRANSPOSASE TNPA_ISSOD12"/>
    <property type="match status" value="1"/>
</dbReference>
<proteinExistence type="predicted"/>
<dbReference type="AlphaFoldDB" id="A0A2A5T690"/>
<dbReference type="Proteomes" id="UP000219020">
    <property type="component" value="Unassembled WGS sequence"/>
</dbReference>
<dbReference type="EMBL" id="NBYY01000009">
    <property type="protein sequence ID" value="PCS23695.1"/>
    <property type="molecule type" value="Genomic_DNA"/>
</dbReference>
<evidence type="ECO:0000313" key="3">
    <source>
        <dbReference type="Proteomes" id="UP000219020"/>
    </source>
</evidence>
<keyword evidence="3" id="KW-1185">Reference proteome</keyword>
<evidence type="ECO:0000259" key="1">
    <source>
        <dbReference type="Pfam" id="PF01609"/>
    </source>
</evidence>